<name>A0A1R0KSE5_9PSEU</name>
<gene>
    <name evidence="4" type="ORF">BS329_19975</name>
</gene>
<dbReference type="PANTHER" id="PTHR13504">
    <property type="entry name" value="FIDO DOMAIN-CONTAINING PROTEIN DDB_G0283145"/>
    <property type="match status" value="1"/>
</dbReference>
<evidence type="ECO:0000256" key="1">
    <source>
        <dbReference type="PIRSR" id="PIRSR640198-1"/>
    </source>
</evidence>
<dbReference type="AlphaFoldDB" id="A0A1R0KSE5"/>
<dbReference type="InterPro" id="IPR036597">
    <property type="entry name" value="Fido-like_dom_sf"/>
</dbReference>
<dbReference type="RefSeq" id="WP_076162727.1">
    <property type="nucleotide sequence ID" value="NZ_JBEZVB010000125.1"/>
</dbReference>
<keyword evidence="2" id="KW-0547">Nucleotide-binding</keyword>
<dbReference type="Proteomes" id="UP000187486">
    <property type="component" value="Unassembled WGS sequence"/>
</dbReference>
<organism evidence="4 5">
    <name type="scientific">Amycolatopsis coloradensis</name>
    <dbReference type="NCBI Taxonomy" id="76021"/>
    <lineage>
        <taxon>Bacteria</taxon>
        <taxon>Bacillati</taxon>
        <taxon>Actinomycetota</taxon>
        <taxon>Actinomycetes</taxon>
        <taxon>Pseudonocardiales</taxon>
        <taxon>Pseudonocardiaceae</taxon>
        <taxon>Amycolatopsis</taxon>
    </lineage>
</organism>
<comment type="caution">
    <text evidence="4">The sequence shown here is derived from an EMBL/GenBank/DDBJ whole genome shotgun (WGS) entry which is preliminary data.</text>
</comment>
<dbReference type="Pfam" id="PF02661">
    <property type="entry name" value="Fic"/>
    <property type="match status" value="1"/>
</dbReference>
<dbReference type="SUPFAM" id="SSF140931">
    <property type="entry name" value="Fic-like"/>
    <property type="match status" value="1"/>
</dbReference>
<evidence type="ECO:0000313" key="5">
    <source>
        <dbReference type="Proteomes" id="UP000187486"/>
    </source>
</evidence>
<sequence>MTERDAIGGVWVPLAEEGDIPDAIRREGAWVPRPLPSDVVLATSTHRGLARAEQSLGRLDEAAERLPDRSSLVYYTMLREAQSSAALEDACVSLKDVLLAKLPGAKTVAEPEVEAITRYLDASRRAFGKVRDGGDIDLPLLGEISRQLSPASSPSEEGTGFWRERTSWISARDGSAVVAHTPPGPHLQATAQQWQEWVRADHDMPLVAKVAIGHPQLELIHPFAGGNGYVARLYVSLELVRAGVLRDQILPLSRWLDRYRDEYNRQLRAVVDTGSFEDFLVFFAEGVHELCTEQIHLIKRMEKLRSEHLEAVPGTGNARRVASELIGMPVTNHHLIAKRFGISVKGATDVATKLHRAGLLTVKDNAKYNKIYIAHDVLELLSSLDPVPPASDDAVFGRPAR</sequence>
<dbReference type="PANTHER" id="PTHR13504:SF38">
    <property type="entry name" value="FIDO DOMAIN-CONTAINING PROTEIN"/>
    <property type="match status" value="1"/>
</dbReference>
<feature type="active site" evidence="1">
    <location>
        <position position="221"/>
    </location>
</feature>
<keyword evidence="5" id="KW-1185">Reference proteome</keyword>
<protein>
    <recommendedName>
        <fullName evidence="3">Fido domain-containing protein</fullName>
    </recommendedName>
</protein>
<keyword evidence="2" id="KW-0067">ATP-binding</keyword>
<dbReference type="OrthoDB" id="9813719at2"/>
<dbReference type="Gene3D" id="1.10.3290.10">
    <property type="entry name" value="Fido-like domain"/>
    <property type="match status" value="1"/>
</dbReference>
<dbReference type="EMBL" id="MQUQ01000010">
    <property type="protein sequence ID" value="OLZ50684.1"/>
    <property type="molecule type" value="Genomic_DNA"/>
</dbReference>
<dbReference type="PROSITE" id="PS51459">
    <property type="entry name" value="FIDO"/>
    <property type="match status" value="1"/>
</dbReference>
<evidence type="ECO:0000259" key="3">
    <source>
        <dbReference type="PROSITE" id="PS51459"/>
    </source>
</evidence>
<evidence type="ECO:0000256" key="2">
    <source>
        <dbReference type="PIRSR" id="PIRSR640198-2"/>
    </source>
</evidence>
<dbReference type="GO" id="GO:0005524">
    <property type="term" value="F:ATP binding"/>
    <property type="evidence" value="ECO:0007669"/>
    <property type="project" value="UniProtKB-KW"/>
</dbReference>
<dbReference type="Pfam" id="PF13784">
    <property type="entry name" value="Fic_N"/>
    <property type="match status" value="1"/>
</dbReference>
<feature type="binding site" evidence="2">
    <location>
        <begin position="177"/>
        <end position="180"/>
    </location>
    <ligand>
        <name>ATP</name>
        <dbReference type="ChEBI" id="CHEBI:30616"/>
    </ligand>
</feature>
<dbReference type="STRING" id="76021.BS329_19975"/>
<evidence type="ECO:0000313" key="4">
    <source>
        <dbReference type="EMBL" id="OLZ50684.1"/>
    </source>
</evidence>
<dbReference type="InterPro" id="IPR003812">
    <property type="entry name" value="Fido"/>
</dbReference>
<accession>A0A1R0KSE5</accession>
<feature type="domain" description="Fido" evidence="3">
    <location>
        <begin position="136"/>
        <end position="285"/>
    </location>
</feature>
<dbReference type="InterPro" id="IPR025758">
    <property type="entry name" value="Fic/DOC_N"/>
</dbReference>
<reference evidence="4 5" key="1">
    <citation type="submission" date="2016-01" db="EMBL/GenBank/DDBJ databases">
        <title>Amycolatopsis coloradensis genome sequencing and assembly.</title>
        <authorList>
            <person name="Mayilraj S."/>
        </authorList>
    </citation>
    <scope>NUCLEOTIDE SEQUENCE [LARGE SCALE GENOMIC DNA]</scope>
    <source>
        <strain evidence="4 5">DSM 44225</strain>
    </source>
</reference>
<dbReference type="InterPro" id="IPR040198">
    <property type="entry name" value="Fido_containing"/>
</dbReference>
<proteinExistence type="predicted"/>